<dbReference type="AlphaFoldDB" id="A0A1B1KGM3"/>
<dbReference type="CDD" id="cd00085">
    <property type="entry name" value="HNHc"/>
    <property type="match status" value="1"/>
</dbReference>
<dbReference type="InterPro" id="IPR003615">
    <property type="entry name" value="HNH_nuc"/>
</dbReference>
<evidence type="ECO:0000313" key="1">
    <source>
        <dbReference type="EMBL" id="ANS31761.1"/>
    </source>
</evidence>
<dbReference type="EMBL" id="CP009112">
    <property type="protein sequence ID" value="ANS31761.1"/>
    <property type="molecule type" value="Genomic_DNA"/>
</dbReference>
<accession>A0A1B1KGM3</accession>
<evidence type="ECO:0000313" key="2">
    <source>
        <dbReference type="Proteomes" id="UP000186108"/>
    </source>
</evidence>
<dbReference type="Proteomes" id="UP000186108">
    <property type="component" value="Plasmid pR1CP1"/>
</dbReference>
<dbReference type="Gene3D" id="1.10.30.50">
    <property type="match status" value="1"/>
</dbReference>
<evidence type="ECO:0008006" key="3">
    <source>
        <dbReference type="Google" id="ProtNLM"/>
    </source>
</evidence>
<gene>
    <name evidence="1" type="ORF">R1CP_35775</name>
</gene>
<reference evidence="1 2" key="1">
    <citation type="submission" date="2014-07" db="EMBL/GenBank/DDBJ databases">
        <authorList>
            <person name="Zhang J.E."/>
            <person name="Yang H."/>
            <person name="Guo J."/>
            <person name="Deng Z."/>
            <person name="Luo H."/>
            <person name="Luo M."/>
            <person name="Zhao B."/>
        </authorList>
    </citation>
    <scope>NUCLEOTIDE SEQUENCE [LARGE SCALE GENOMIC DNA]</scope>
    <source>
        <strain evidence="1 2">1CP</strain>
        <plasmid evidence="2">Plasmid pr1cp1</plasmid>
    </source>
</reference>
<proteinExistence type="predicted"/>
<organism evidence="1 2">
    <name type="scientific">Rhodococcus opacus</name>
    <name type="common">Nocardia opaca</name>
    <dbReference type="NCBI Taxonomy" id="37919"/>
    <lineage>
        <taxon>Bacteria</taxon>
        <taxon>Bacillati</taxon>
        <taxon>Actinomycetota</taxon>
        <taxon>Actinomycetes</taxon>
        <taxon>Mycobacteriales</taxon>
        <taxon>Nocardiaceae</taxon>
        <taxon>Rhodococcus</taxon>
    </lineage>
</organism>
<keyword evidence="1" id="KW-0614">Plasmid</keyword>
<name>A0A1B1KGM3_RHOOP</name>
<protein>
    <recommendedName>
        <fullName evidence="3">HNH endonuclease</fullName>
    </recommendedName>
</protein>
<sequence>MWSVARPPHDAEAVFRKCISRSLQPVRDQLLAAVPEVVKAARDFEAAASTGTTHLLVEADFRSRFAKDIELKKTYKNRMVGATSPGRAIYDEIKDAIEFNICPMCGHRPIAGLDHALPKEHFPLLAVTPSNLVPCCADCNHDKLESVAKREEDVFLHPYFDDVDRDVWLVADILESIPTGATFNVAAPGHWSPVLAERVRHHFDELGLANLYTAQAGSEIRALEPVMERAHGRNGSVGVREELVDHREGRRRLHNNSWQGALFDALILSDWYCSGGFRS</sequence>
<geneLocation type="plasmid" evidence="2">
    <name>pr1cp1</name>
</geneLocation>